<keyword evidence="4" id="KW-0808">Transferase</keyword>
<comment type="similarity">
    <text evidence="1">Belongs to the type-I restriction system S methylase family.</text>
</comment>
<comment type="catalytic activity">
    <reaction evidence="8">
        <text>a 2'-deoxyadenosine in DNA + S-adenosyl-L-methionine = an N(6)-methyl-2'-deoxyadenosine in DNA + S-adenosyl-L-homocysteine + H(+)</text>
        <dbReference type="Rhea" id="RHEA:15197"/>
        <dbReference type="Rhea" id="RHEA-COMP:12418"/>
        <dbReference type="Rhea" id="RHEA-COMP:12419"/>
        <dbReference type="ChEBI" id="CHEBI:15378"/>
        <dbReference type="ChEBI" id="CHEBI:57856"/>
        <dbReference type="ChEBI" id="CHEBI:59789"/>
        <dbReference type="ChEBI" id="CHEBI:90615"/>
        <dbReference type="ChEBI" id="CHEBI:90616"/>
        <dbReference type="EC" id="2.1.1.72"/>
    </reaction>
</comment>
<keyword evidence="6" id="KW-0680">Restriction system</keyword>
<comment type="caution">
    <text evidence="12">The sequence shown here is derived from an EMBL/GenBank/DDBJ whole genome shotgun (WGS) entry which is preliminary data.</text>
</comment>
<keyword evidence="9" id="KW-0175">Coiled coil</keyword>
<dbReference type="EMBL" id="JAUHTQ010000003">
    <property type="protein sequence ID" value="MDN4493097.1"/>
    <property type="molecule type" value="Genomic_DNA"/>
</dbReference>
<dbReference type="InterPro" id="IPR044946">
    <property type="entry name" value="Restrct_endonuc_typeI_TRD_sf"/>
</dbReference>
<keyword evidence="3 12" id="KW-0489">Methyltransferase</keyword>
<evidence type="ECO:0000256" key="8">
    <source>
        <dbReference type="ARBA" id="ARBA00047942"/>
    </source>
</evidence>
<feature type="domain" description="DNA methylase adenine-specific" evidence="11">
    <location>
        <begin position="126"/>
        <end position="430"/>
    </location>
</feature>
<dbReference type="GO" id="GO:0008168">
    <property type="term" value="F:methyltransferase activity"/>
    <property type="evidence" value="ECO:0007669"/>
    <property type="project" value="UniProtKB-KW"/>
</dbReference>
<dbReference type="SUPFAM" id="SSF53335">
    <property type="entry name" value="S-adenosyl-L-methionine-dependent methyltransferases"/>
    <property type="match status" value="1"/>
</dbReference>
<dbReference type="SUPFAM" id="SSF116734">
    <property type="entry name" value="DNA methylase specificity domain"/>
    <property type="match status" value="1"/>
</dbReference>
<dbReference type="InterPro" id="IPR051537">
    <property type="entry name" value="DNA_Adenine_Mtase"/>
</dbReference>
<keyword evidence="13" id="KW-1185">Reference proteome</keyword>
<dbReference type="InterPro" id="IPR000055">
    <property type="entry name" value="Restrct_endonuc_typeI_TRD"/>
</dbReference>
<evidence type="ECO:0000259" key="11">
    <source>
        <dbReference type="Pfam" id="PF02384"/>
    </source>
</evidence>
<evidence type="ECO:0000259" key="10">
    <source>
        <dbReference type="Pfam" id="PF01420"/>
    </source>
</evidence>
<evidence type="ECO:0000256" key="5">
    <source>
        <dbReference type="ARBA" id="ARBA00022691"/>
    </source>
</evidence>
<keyword evidence="5" id="KW-0949">S-adenosyl-L-methionine</keyword>
<evidence type="ECO:0000313" key="12">
    <source>
        <dbReference type="EMBL" id="MDN4493097.1"/>
    </source>
</evidence>
<dbReference type="EC" id="2.1.1.72" evidence="2"/>
<protein>
    <recommendedName>
        <fullName evidence="2">site-specific DNA-methyltransferase (adenine-specific)</fullName>
        <ecNumber evidence="2">2.1.1.72</ecNumber>
    </recommendedName>
</protein>
<dbReference type="PANTHER" id="PTHR42933:SF3">
    <property type="entry name" value="TYPE I RESTRICTION ENZYME MJAVIII METHYLASE SUBUNIT"/>
    <property type="match status" value="1"/>
</dbReference>
<dbReference type="RefSeq" id="WP_301137391.1">
    <property type="nucleotide sequence ID" value="NZ_JAUHTQ010000003.1"/>
</dbReference>
<evidence type="ECO:0000256" key="6">
    <source>
        <dbReference type="ARBA" id="ARBA00022747"/>
    </source>
</evidence>
<evidence type="ECO:0000256" key="4">
    <source>
        <dbReference type="ARBA" id="ARBA00022679"/>
    </source>
</evidence>
<dbReference type="InterPro" id="IPR003356">
    <property type="entry name" value="DNA_methylase_A-5"/>
</dbReference>
<dbReference type="Proteomes" id="UP001172743">
    <property type="component" value="Unassembled WGS sequence"/>
</dbReference>
<feature type="coiled-coil region" evidence="9">
    <location>
        <begin position="599"/>
        <end position="626"/>
    </location>
</feature>
<proteinExistence type="inferred from homology"/>
<dbReference type="Pfam" id="PF01420">
    <property type="entry name" value="Methylase_S"/>
    <property type="match status" value="1"/>
</dbReference>
<evidence type="ECO:0000256" key="9">
    <source>
        <dbReference type="SAM" id="Coils"/>
    </source>
</evidence>
<dbReference type="Pfam" id="PF02384">
    <property type="entry name" value="N6_Mtase"/>
    <property type="match status" value="1"/>
</dbReference>
<sequence>MKSVELRASKASMEIGDRLRSEIQYSQFHEVATRIFMAKFLLVNKKHSINIPADITWETISSSHYNIGNQIDKLLDEIIYLNKPHLELLNLYSLSNIEDNLLYDCLLIMDHSSLTTEEFQDFNLTGQYFIHLVESFMRRDKKVLAPLITPKELNKLMIKILKPSSGKIYDGAAGIGGSLIEAYQLNNRVSMFGQEISESNVALAYMNAIVNGIELSLYQIAKGDTLFSPMFIENGSNLMEFDYIVMNQPFGLKLNDRNLMDYDPYGRFNGRMGKTGKMHGDLAFLQHTVASLNEHGKAALIIPTGVLSRSSYAEKAFREYIVENDIIEAVVLLPNKILPAVAVQTVLLILNKNKDQNRKNKVLFTNAEEQYVIGSRTQYYLKQDNIDAIVSTYEQFSTSTKDTKIANLQEIRESQYNLNPNHYFTSQTVESEFGEIVINKALYDKRVDNKKSLKEIAKLSRGVNLPSKNSIKENKKGYKVIQLKDVENGKISLESIEVISVQNAERYKVQSGDIIIASRGTAFKVAIVPEHNEPLVLSNMFIRIRITNPSYIPEYIKAFLESPVGMALIEGVQKGGTVKALTTKDIEDIEFPNLDLKEQEETVRTVQEAEEKYNILLQQAQEVLKIGKLSAYSKMGISDVMERLK</sequence>
<name>A0ABT8GNV0_9BACL</name>
<evidence type="ECO:0000256" key="1">
    <source>
        <dbReference type="ARBA" id="ARBA00010923"/>
    </source>
</evidence>
<keyword evidence="7" id="KW-0238">DNA-binding</keyword>
<evidence type="ECO:0000313" key="13">
    <source>
        <dbReference type="Proteomes" id="UP001172743"/>
    </source>
</evidence>
<evidence type="ECO:0000256" key="3">
    <source>
        <dbReference type="ARBA" id="ARBA00022603"/>
    </source>
</evidence>
<gene>
    <name evidence="12" type="ORF">QYB95_06040</name>
</gene>
<dbReference type="Gene3D" id="3.40.50.150">
    <property type="entry name" value="Vaccinia Virus protein VP39"/>
    <property type="match status" value="1"/>
</dbReference>
<dbReference type="GO" id="GO:0032259">
    <property type="term" value="P:methylation"/>
    <property type="evidence" value="ECO:0007669"/>
    <property type="project" value="UniProtKB-KW"/>
</dbReference>
<dbReference type="InterPro" id="IPR029063">
    <property type="entry name" value="SAM-dependent_MTases_sf"/>
</dbReference>
<reference evidence="12" key="1">
    <citation type="submission" date="2023-07" db="EMBL/GenBank/DDBJ databases">
        <title>Ureibacillus sp. isolated from freshwater well.</title>
        <authorList>
            <person name="Kirdat K."/>
            <person name="Bhatt A."/>
            <person name="Teware R."/>
            <person name="Bhavsar Y."/>
            <person name="Yadav A."/>
        </authorList>
    </citation>
    <scope>NUCLEOTIDE SEQUENCE</scope>
    <source>
        <strain evidence="12">BA0131</strain>
    </source>
</reference>
<dbReference type="Gene3D" id="3.90.220.20">
    <property type="entry name" value="DNA methylase specificity domains"/>
    <property type="match status" value="1"/>
</dbReference>
<evidence type="ECO:0000256" key="7">
    <source>
        <dbReference type="ARBA" id="ARBA00023125"/>
    </source>
</evidence>
<organism evidence="12 13">
    <name type="scientific">Ureibacillus aquaedulcis</name>
    <dbReference type="NCBI Taxonomy" id="3058421"/>
    <lineage>
        <taxon>Bacteria</taxon>
        <taxon>Bacillati</taxon>
        <taxon>Bacillota</taxon>
        <taxon>Bacilli</taxon>
        <taxon>Bacillales</taxon>
        <taxon>Caryophanaceae</taxon>
        <taxon>Ureibacillus</taxon>
    </lineage>
</organism>
<evidence type="ECO:0000256" key="2">
    <source>
        <dbReference type="ARBA" id="ARBA00011900"/>
    </source>
</evidence>
<accession>A0ABT8GNV0</accession>
<feature type="domain" description="Type I restriction modification DNA specificity" evidence="10">
    <location>
        <begin position="450"/>
        <end position="620"/>
    </location>
</feature>
<dbReference type="PRINTS" id="PR00507">
    <property type="entry name" value="N12N6MTFRASE"/>
</dbReference>
<dbReference type="PANTHER" id="PTHR42933">
    <property type="entry name" value="SLR6095 PROTEIN"/>
    <property type="match status" value="1"/>
</dbReference>